<evidence type="ECO:0000259" key="1">
    <source>
        <dbReference type="Pfam" id="PF00656"/>
    </source>
</evidence>
<name>A0A737H1Q5_SALER</name>
<comment type="caution">
    <text evidence="2">The sequence shown here is derived from an EMBL/GenBank/DDBJ whole genome shotgun (WGS) entry which is preliminary data.</text>
</comment>
<dbReference type="AlphaFoldDB" id="A0A737H1Q5"/>
<dbReference type="PANTHER" id="PTHR22576:SF37">
    <property type="entry name" value="MUCOSA-ASSOCIATED LYMPHOID TISSUE LYMPHOMA TRANSLOCATION PROTEIN 1"/>
    <property type="match status" value="1"/>
</dbReference>
<organism evidence="2">
    <name type="scientific">Salmonella enterica subsp. salamae serovar 42:f,g,t:--</name>
    <dbReference type="NCBI Taxonomy" id="41518"/>
    <lineage>
        <taxon>Bacteria</taxon>
        <taxon>Pseudomonadati</taxon>
        <taxon>Pseudomonadota</taxon>
        <taxon>Gammaproteobacteria</taxon>
        <taxon>Enterobacterales</taxon>
        <taxon>Enterobacteriaceae</taxon>
        <taxon>Salmonella</taxon>
    </lineage>
</organism>
<dbReference type="InterPro" id="IPR029030">
    <property type="entry name" value="Caspase-like_dom_sf"/>
</dbReference>
<protein>
    <submittedName>
        <fullName evidence="2">Caspase family protein</fullName>
    </submittedName>
</protein>
<dbReference type="SUPFAM" id="SSF52129">
    <property type="entry name" value="Caspase-like"/>
    <property type="match status" value="1"/>
</dbReference>
<evidence type="ECO:0000313" key="2">
    <source>
        <dbReference type="EMBL" id="HAE8210985.1"/>
    </source>
</evidence>
<dbReference type="InterPro" id="IPR052039">
    <property type="entry name" value="Caspase-related_regulators"/>
</dbReference>
<reference evidence="2" key="2">
    <citation type="submission" date="2018-07" db="EMBL/GenBank/DDBJ databases">
        <authorList>
            <consortium name="NCBI Pathogen Detection Project"/>
        </authorList>
    </citation>
    <scope>NUCLEOTIDE SEQUENCE</scope>
    <source>
        <strain evidence="2">3472-64</strain>
    </source>
</reference>
<proteinExistence type="predicted"/>
<dbReference type="InterPro" id="IPR011600">
    <property type="entry name" value="Pept_C14_caspase"/>
</dbReference>
<reference evidence="2" key="1">
    <citation type="journal article" date="2018" name="Genome Biol.">
        <title>SKESA: strategic k-mer extension for scrupulous assemblies.</title>
        <authorList>
            <person name="Souvorov A."/>
            <person name="Agarwala R."/>
            <person name="Lipman D.J."/>
        </authorList>
    </citation>
    <scope>NUCLEOTIDE SEQUENCE</scope>
    <source>
        <strain evidence="2">3472-64</strain>
    </source>
</reference>
<dbReference type="Gene3D" id="3.40.50.1460">
    <property type="match status" value="1"/>
</dbReference>
<gene>
    <name evidence="2" type="ORF">GND11_004429</name>
</gene>
<feature type="domain" description="Peptidase C14 caspase" evidence="1">
    <location>
        <begin position="1"/>
        <end position="191"/>
    </location>
</feature>
<dbReference type="EMBL" id="DAATEH010000078">
    <property type="protein sequence ID" value="HAE8210985.1"/>
    <property type="molecule type" value="Genomic_DNA"/>
</dbReference>
<dbReference type="GO" id="GO:0006508">
    <property type="term" value="P:proteolysis"/>
    <property type="evidence" value="ECO:0007669"/>
    <property type="project" value="InterPro"/>
</dbReference>
<accession>A0A737H1Q5</accession>
<dbReference type="GO" id="GO:0004197">
    <property type="term" value="F:cysteine-type endopeptidase activity"/>
    <property type="evidence" value="ECO:0007669"/>
    <property type="project" value="InterPro"/>
</dbReference>
<dbReference type="RefSeq" id="WP_046093852.1">
    <property type="nucleotide sequence ID" value="NZ_JXTT01000039.1"/>
</dbReference>
<dbReference type="PANTHER" id="PTHR22576">
    <property type="entry name" value="MUCOSA ASSOCIATED LYMPHOID TISSUE LYMPHOMA TRANSLOCATION PROTEIN 1/PARACASPASE"/>
    <property type="match status" value="1"/>
</dbReference>
<sequence>MRKALVIGIDHYDKISPLFGCVNDAYSVKSVLERHSDGSVNFAVKLMTATGPTKPIIRKEIKQATEQLFEGDCDVALFYFAGHGYIESVGGFLCGSDCETGDDGFSLHELIHIANKSRARNKIIILDSCHSGVAGSKDRSDPTAELTEGMTILTASTEEQYSMEENGSGIFTTLLVDALNGSAANLIGDITPGSVYAHIDQSLGPWDQRPLFKTNVKSFVSLRSVQSPLDLADLRKLVDYFPQPGFKFQLDPSYEPKSDCPDPDKTEVFAILQQFNRVNLLVPEDAPHMYFAAMENKSCRLTVLGEHYRRLIERGLI</sequence>
<dbReference type="Pfam" id="PF00656">
    <property type="entry name" value="Peptidase_C14"/>
    <property type="match status" value="1"/>
</dbReference>